<sequence length="63" mass="6972">MKVRLCAPLLAVGMMFGVPAVAHAQVAEVEETVTQSFGFYSAMSDYFSCTYYPTRPWCPNPFG</sequence>
<dbReference type="KEGG" id="cei:CEPID_00545"/>
<feature type="signal peptide" evidence="1">
    <location>
        <begin position="1"/>
        <end position="24"/>
    </location>
</feature>
<keyword evidence="3" id="KW-1185">Reference proteome</keyword>
<dbReference type="Proteomes" id="UP000035368">
    <property type="component" value="Chromosome"/>
</dbReference>
<protein>
    <submittedName>
        <fullName evidence="2">Uncharacterized protein</fullName>
    </submittedName>
</protein>
<accession>A0A0G3GR03</accession>
<proteinExistence type="predicted"/>
<dbReference type="EMBL" id="CP011541">
    <property type="protein sequence ID" value="AKK02003.1"/>
    <property type="molecule type" value="Genomic_DNA"/>
</dbReference>
<reference evidence="2 3" key="1">
    <citation type="submission" date="2015-05" db="EMBL/GenBank/DDBJ databases">
        <title>Complete genome sequence of Corynebacterium epidermidicanis DSM 45586, isolated from the skin of a dog suffering from pruritus.</title>
        <authorList>
            <person name="Ruckert C."/>
            <person name="Albersmeier A."/>
            <person name="Winkler A."/>
            <person name="Tauch A."/>
        </authorList>
    </citation>
    <scope>NUCLEOTIDE SEQUENCE [LARGE SCALE GENOMIC DNA]</scope>
    <source>
        <strain evidence="2 3">DSM 45586</strain>
    </source>
</reference>
<keyword evidence="1" id="KW-0732">Signal</keyword>
<feature type="chain" id="PRO_5005184317" evidence="1">
    <location>
        <begin position="25"/>
        <end position="63"/>
    </location>
</feature>
<gene>
    <name evidence="2" type="ORF">CEPID_00545</name>
</gene>
<organism evidence="2 3">
    <name type="scientific">Corynebacterium epidermidicanis</name>
    <dbReference type="NCBI Taxonomy" id="1050174"/>
    <lineage>
        <taxon>Bacteria</taxon>
        <taxon>Bacillati</taxon>
        <taxon>Actinomycetota</taxon>
        <taxon>Actinomycetes</taxon>
        <taxon>Mycobacteriales</taxon>
        <taxon>Corynebacteriaceae</taxon>
        <taxon>Corynebacterium</taxon>
    </lineage>
</organism>
<evidence type="ECO:0000256" key="1">
    <source>
        <dbReference type="SAM" id="SignalP"/>
    </source>
</evidence>
<dbReference type="RefSeq" id="WP_144413391.1">
    <property type="nucleotide sequence ID" value="NZ_CP011541.1"/>
</dbReference>
<name>A0A0G3GR03_9CORY</name>
<evidence type="ECO:0000313" key="3">
    <source>
        <dbReference type="Proteomes" id="UP000035368"/>
    </source>
</evidence>
<dbReference type="AlphaFoldDB" id="A0A0G3GR03"/>
<dbReference type="PATRIC" id="fig|1050174.4.peg.116"/>
<evidence type="ECO:0000313" key="2">
    <source>
        <dbReference type="EMBL" id="AKK02003.1"/>
    </source>
</evidence>